<evidence type="ECO:0000313" key="3">
    <source>
        <dbReference type="Proteomes" id="UP000095287"/>
    </source>
</evidence>
<protein>
    <submittedName>
        <fullName evidence="4">Uncharacterized protein</fullName>
    </submittedName>
</protein>
<accession>A0A1I8AQZ9</accession>
<feature type="compositionally biased region" description="Polar residues" evidence="1">
    <location>
        <begin position="35"/>
        <end position="44"/>
    </location>
</feature>
<sequence length="107" mass="10887">MRGLALVLLALSLCLAIARAEIASSADAPHAQVAASDSSNNKTAASVDAPHVPTNRARRYGGWGGGCCGGGGFGMMPMWGVQSSNSYSASQSVSMSNSYSAFGMGRR</sequence>
<proteinExistence type="predicted"/>
<feature type="chain" id="PRO_5009314993" evidence="2">
    <location>
        <begin position="21"/>
        <end position="107"/>
    </location>
</feature>
<dbReference type="AlphaFoldDB" id="A0A1I8AQZ9"/>
<evidence type="ECO:0000256" key="2">
    <source>
        <dbReference type="SAM" id="SignalP"/>
    </source>
</evidence>
<evidence type="ECO:0000256" key="1">
    <source>
        <dbReference type="SAM" id="MobiDB-lite"/>
    </source>
</evidence>
<name>A0A1I8AQZ9_9BILA</name>
<feature type="region of interest" description="Disordered" evidence="1">
    <location>
        <begin position="29"/>
        <end position="56"/>
    </location>
</feature>
<reference evidence="4" key="1">
    <citation type="submission" date="2016-11" db="UniProtKB">
        <authorList>
            <consortium name="WormBaseParasite"/>
        </authorList>
    </citation>
    <scope>IDENTIFICATION</scope>
</reference>
<dbReference type="Proteomes" id="UP000095287">
    <property type="component" value="Unplaced"/>
</dbReference>
<keyword evidence="2" id="KW-0732">Signal</keyword>
<dbReference type="WBParaSite" id="L893_g7988.t1">
    <property type="protein sequence ID" value="L893_g7988.t1"/>
    <property type="gene ID" value="L893_g7988"/>
</dbReference>
<evidence type="ECO:0000313" key="4">
    <source>
        <dbReference type="WBParaSite" id="L893_g7988.t1"/>
    </source>
</evidence>
<feature type="signal peptide" evidence="2">
    <location>
        <begin position="1"/>
        <end position="20"/>
    </location>
</feature>
<keyword evidence="3" id="KW-1185">Reference proteome</keyword>
<organism evidence="3 4">
    <name type="scientific">Steinernema glaseri</name>
    <dbReference type="NCBI Taxonomy" id="37863"/>
    <lineage>
        <taxon>Eukaryota</taxon>
        <taxon>Metazoa</taxon>
        <taxon>Ecdysozoa</taxon>
        <taxon>Nematoda</taxon>
        <taxon>Chromadorea</taxon>
        <taxon>Rhabditida</taxon>
        <taxon>Tylenchina</taxon>
        <taxon>Panagrolaimomorpha</taxon>
        <taxon>Strongyloidoidea</taxon>
        <taxon>Steinernematidae</taxon>
        <taxon>Steinernema</taxon>
    </lineage>
</organism>